<protein>
    <submittedName>
        <fullName evidence="4">Peptidase M14</fullName>
    </submittedName>
</protein>
<evidence type="ECO:0000313" key="4">
    <source>
        <dbReference type="EMBL" id="QEA13649.1"/>
    </source>
</evidence>
<organism evidence="4 5">
    <name type="scientific">Comamonas flocculans</name>
    <dbReference type="NCBI Taxonomy" id="2597701"/>
    <lineage>
        <taxon>Bacteria</taxon>
        <taxon>Pseudomonadati</taxon>
        <taxon>Pseudomonadota</taxon>
        <taxon>Betaproteobacteria</taxon>
        <taxon>Burkholderiales</taxon>
        <taxon>Comamonadaceae</taxon>
        <taxon>Comamonas</taxon>
    </lineage>
</organism>
<proteinExistence type="inferred from homology"/>
<accession>A0A5B8RVM0</accession>
<dbReference type="Gene3D" id="3.40.630.10">
    <property type="entry name" value="Zn peptidases"/>
    <property type="match status" value="1"/>
</dbReference>
<feature type="region of interest" description="Disordered" evidence="2">
    <location>
        <begin position="55"/>
        <end position="80"/>
    </location>
</feature>
<feature type="domain" description="Peptidase M14" evidence="3">
    <location>
        <begin position="128"/>
        <end position="422"/>
    </location>
</feature>
<dbReference type="GO" id="GO:0006508">
    <property type="term" value="P:proteolysis"/>
    <property type="evidence" value="ECO:0007669"/>
    <property type="project" value="InterPro"/>
</dbReference>
<reference evidence="4 5" key="1">
    <citation type="submission" date="2019-07" db="EMBL/GenBank/DDBJ databases">
        <title>Complete genome sequence of Comamonas sp. NLF 7-7 isolated from livestock.</title>
        <authorList>
            <person name="Kim D.H."/>
            <person name="Kim J.G."/>
        </authorList>
    </citation>
    <scope>NUCLEOTIDE SEQUENCE [LARGE SCALE GENOMIC DNA]</scope>
    <source>
        <strain evidence="4 5">NLF 7-7</strain>
    </source>
</reference>
<dbReference type="GO" id="GO:0004181">
    <property type="term" value="F:metallocarboxypeptidase activity"/>
    <property type="evidence" value="ECO:0007669"/>
    <property type="project" value="InterPro"/>
</dbReference>
<keyword evidence="5" id="KW-1185">Reference proteome</keyword>
<dbReference type="EMBL" id="CP042344">
    <property type="protein sequence ID" value="QEA13649.1"/>
    <property type="molecule type" value="Genomic_DNA"/>
</dbReference>
<evidence type="ECO:0000256" key="1">
    <source>
        <dbReference type="PROSITE-ProRule" id="PRU01379"/>
    </source>
</evidence>
<dbReference type="Proteomes" id="UP000321199">
    <property type="component" value="Chromosome"/>
</dbReference>
<evidence type="ECO:0000256" key="2">
    <source>
        <dbReference type="SAM" id="MobiDB-lite"/>
    </source>
</evidence>
<comment type="similarity">
    <text evidence="1">Belongs to the peptidase M14 family.</text>
</comment>
<dbReference type="AlphaFoldDB" id="A0A5B8RVM0"/>
<dbReference type="InterPro" id="IPR000834">
    <property type="entry name" value="Peptidase_M14"/>
</dbReference>
<dbReference type="SUPFAM" id="SSF53187">
    <property type="entry name" value="Zn-dependent exopeptidases"/>
    <property type="match status" value="1"/>
</dbReference>
<evidence type="ECO:0000313" key="5">
    <source>
        <dbReference type="Proteomes" id="UP000321199"/>
    </source>
</evidence>
<comment type="caution">
    <text evidence="1">Lacks conserved residue(s) required for the propagation of feature annotation.</text>
</comment>
<name>A0A5B8RVM0_9BURK</name>
<gene>
    <name evidence="4" type="ORF">FOZ74_11765</name>
</gene>
<dbReference type="Pfam" id="PF00246">
    <property type="entry name" value="Peptidase_M14"/>
    <property type="match status" value="1"/>
</dbReference>
<evidence type="ECO:0000259" key="3">
    <source>
        <dbReference type="PROSITE" id="PS52035"/>
    </source>
</evidence>
<dbReference type="OrthoDB" id="5294005at2"/>
<dbReference type="SMART" id="SM00631">
    <property type="entry name" value="Zn_pept"/>
    <property type="match status" value="1"/>
</dbReference>
<dbReference type="KEGG" id="cof:FOZ74_11765"/>
<dbReference type="GO" id="GO:0008270">
    <property type="term" value="F:zinc ion binding"/>
    <property type="evidence" value="ECO:0007669"/>
    <property type="project" value="InterPro"/>
</dbReference>
<sequence>MGLWQAIGTADSALMSMKPLTNSRVAVRLPGPRPLVALAALLLAACAGTPLPPWPSQQARVVPPPRSAPADAPQAGTAEQDAGAIGAAVVPAQELPAPAPLESPAVAALFPDPPVRYDTPGLQPDRRSWTTNAELAQWLEGLSRSTSGNMRVELLRAGKTQNDLPLLALALGEARDGRTLTGNGRPTVLLVGQQHGDEPASSEALLVIARELSQGLLAPMLQRINVIIVARANPDGADSGAHATADGTDLARDHLALQTPEARAIAQLVRDYRPAVVTDVHEYPVQALATPMGELLPAQDVLVQGANTANVPEFIGKATREWYLQPLLQSLQGQGLTQEWQYALSDAGEGLTATAGDTTPESLHNLAALGNAVGLSLASRGGAALERAHAQRRVHSLVVALTSVLKSTAERSADLLQVQSFVARDIASHACQGMLTVQAAPAVAEHQLRLLDATSGELRPVQVRWISSQALRPELERPRPCGYWFTQDSIAAERLGLLGLQVMRVAEEGSILAESFAGPAGGPPGSHQPLRMSIDAPAGSHYVGMNQPLANVAAAALEPSTAFSYQARGILPNTPGASARVLNNPSLVFEVSE</sequence>
<dbReference type="PROSITE" id="PS52035">
    <property type="entry name" value="PEPTIDASE_M14"/>
    <property type="match status" value="1"/>
</dbReference>